<sequence length="166" mass="19365">MDTITGTLVWYYAVCPRECWLMAHEICPDEDNQLLDLGRLLHEESYKREDKEFSAPGMRIDILRTSSPGEELVVCEVKKSIRFLKPAKMQLCFYLWKLKQQGVNAKGELLVPKKKKRIPVELTPALETELERIMSRIEKLVAEPKPPPVVKSKFCRRCAYREFCYA</sequence>
<dbReference type="InterPro" id="IPR011604">
    <property type="entry name" value="PDDEXK-like_dom_sf"/>
</dbReference>
<evidence type="ECO:0000256" key="5">
    <source>
        <dbReference type="ARBA" id="ARBA00023004"/>
    </source>
</evidence>
<dbReference type="EMBL" id="NOZP01000013">
    <property type="protein sequence ID" value="OYD17230.1"/>
    <property type="molecule type" value="Genomic_DNA"/>
</dbReference>
<comment type="function">
    <text evidence="9">CRISPR (clustered regularly interspaced short palindromic repeat) is an adaptive immune system that provides protection against mobile genetic elements (viruses, transposable elements and conjugative plasmids). CRISPR clusters contain sequences complementary to antecedent mobile elements and target invading nucleic acids. CRISPR clusters are transcribed and processed into CRISPR RNA (crRNA).</text>
</comment>
<dbReference type="GO" id="GO:0046872">
    <property type="term" value="F:metal ion binding"/>
    <property type="evidence" value="ECO:0007669"/>
    <property type="project" value="UniProtKB-KW"/>
</dbReference>
<dbReference type="Gene3D" id="3.90.320.10">
    <property type="match status" value="1"/>
</dbReference>
<organism evidence="11 12">
    <name type="scientific">candidate division WOR-3 bacterium JGI_Cruoil_03_51_56</name>
    <dbReference type="NCBI Taxonomy" id="1973747"/>
    <lineage>
        <taxon>Bacteria</taxon>
        <taxon>Bacteria division WOR-3</taxon>
    </lineage>
</organism>
<proteinExistence type="inferred from homology"/>
<dbReference type="EC" id="3.1.12.1" evidence="9"/>
<feature type="domain" description="DUF83" evidence="10">
    <location>
        <begin position="5"/>
        <end position="165"/>
    </location>
</feature>
<evidence type="ECO:0000256" key="6">
    <source>
        <dbReference type="ARBA" id="ARBA00023014"/>
    </source>
</evidence>
<evidence type="ECO:0000259" key="10">
    <source>
        <dbReference type="Pfam" id="PF01930"/>
    </source>
</evidence>
<evidence type="ECO:0000256" key="7">
    <source>
        <dbReference type="ARBA" id="ARBA00023118"/>
    </source>
</evidence>
<dbReference type="InterPro" id="IPR013343">
    <property type="entry name" value="CRISPR-assoc_prot_Cas4"/>
</dbReference>
<evidence type="ECO:0000256" key="3">
    <source>
        <dbReference type="ARBA" id="ARBA00022801"/>
    </source>
</evidence>
<keyword evidence="5 9" id="KW-0408">Iron</keyword>
<gene>
    <name evidence="11" type="primary">cas4</name>
    <name evidence="11" type="ORF">CH330_00600</name>
</gene>
<keyword evidence="3 9" id="KW-0378">Hydrolase</keyword>
<dbReference type="Pfam" id="PF01930">
    <property type="entry name" value="Cas_Cas4"/>
    <property type="match status" value="1"/>
</dbReference>
<dbReference type="Proteomes" id="UP000215559">
    <property type="component" value="Unassembled WGS sequence"/>
</dbReference>
<keyword evidence="6 9" id="KW-0411">Iron-sulfur</keyword>
<dbReference type="GO" id="GO:0051607">
    <property type="term" value="P:defense response to virus"/>
    <property type="evidence" value="ECO:0007669"/>
    <property type="project" value="UniProtKB-KW"/>
</dbReference>
<dbReference type="InterPro" id="IPR022765">
    <property type="entry name" value="Dna2/Cas4_DUF83"/>
</dbReference>
<evidence type="ECO:0000313" key="12">
    <source>
        <dbReference type="Proteomes" id="UP000215559"/>
    </source>
</evidence>
<dbReference type="PANTHER" id="PTHR37168:SF2">
    <property type="entry name" value="CRISPR-ASSOCIATED EXONUCLEASE CAS4"/>
    <property type="match status" value="1"/>
</dbReference>
<keyword evidence="7 9" id="KW-0051">Antiviral defense</keyword>
<evidence type="ECO:0000256" key="2">
    <source>
        <dbReference type="ARBA" id="ARBA00022723"/>
    </source>
</evidence>
<protein>
    <recommendedName>
        <fullName evidence="9">CRISPR-associated exonuclease Cas4</fullName>
        <ecNumber evidence="9">3.1.12.1</ecNumber>
    </recommendedName>
</protein>
<dbReference type="PANTHER" id="PTHR37168">
    <property type="entry name" value="CRISPR-ASSOCIATED EXONUCLEASE CAS4"/>
    <property type="match status" value="1"/>
</dbReference>
<keyword evidence="1 9" id="KW-0540">Nuclease</keyword>
<evidence type="ECO:0000256" key="8">
    <source>
        <dbReference type="ARBA" id="ARBA00023211"/>
    </source>
</evidence>
<reference evidence="11 12" key="1">
    <citation type="submission" date="2017-07" db="EMBL/GenBank/DDBJ databases">
        <title>Recovery of genomes from metagenomes via a dereplication, aggregation, and scoring strategy.</title>
        <authorList>
            <person name="Sieber C.M."/>
            <person name="Probst A.J."/>
            <person name="Sharrar A."/>
            <person name="Thomas B.C."/>
            <person name="Hess M."/>
            <person name="Tringe S.G."/>
            <person name="Banfield J.F."/>
        </authorList>
    </citation>
    <scope>NUCLEOTIDE SEQUENCE [LARGE SCALE GENOMIC DNA]</scope>
    <source>
        <strain evidence="11">JGI_Cruoil_03_51_56</strain>
    </source>
</reference>
<keyword evidence="2 9" id="KW-0479">Metal-binding</keyword>
<dbReference type="GO" id="GO:0004527">
    <property type="term" value="F:exonuclease activity"/>
    <property type="evidence" value="ECO:0007669"/>
    <property type="project" value="UniProtKB-KW"/>
</dbReference>
<comment type="cofactor">
    <cofactor evidence="9">
        <name>iron-sulfur cluster</name>
        <dbReference type="ChEBI" id="CHEBI:30408"/>
    </cofactor>
</comment>
<dbReference type="GO" id="GO:0051536">
    <property type="term" value="F:iron-sulfur cluster binding"/>
    <property type="evidence" value="ECO:0007669"/>
    <property type="project" value="UniProtKB-KW"/>
</dbReference>
<comment type="caution">
    <text evidence="11">The sequence shown here is derived from an EMBL/GenBank/DDBJ whole genome shotgun (WGS) entry which is preliminary data.</text>
</comment>
<keyword evidence="4 9" id="KW-0269">Exonuclease</keyword>
<name>A0A235BXZ6_UNCW3</name>
<evidence type="ECO:0000313" key="11">
    <source>
        <dbReference type="EMBL" id="OYD17230.1"/>
    </source>
</evidence>
<evidence type="ECO:0000256" key="4">
    <source>
        <dbReference type="ARBA" id="ARBA00022839"/>
    </source>
</evidence>
<evidence type="ECO:0000256" key="9">
    <source>
        <dbReference type="RuleBase" id="RU365022"/>
    </source>
</evidence>
<dbReference type="NCBIfam" id="TIGR00372">
    <property type="entry name" value="cas4"/>
    <property type="match status" value="1"/>
</dbReference>
<comment type="cofactor">
    <cofactor evidence="9">
        <name>Mg(2+)</name>
        <dbReference type="ChEBI" id="CHEBI:18420"/>
    </cofactor>
    <cofactor evidence="9">
        <name>Mn(2+)</name>
        <dbReference type="ChEBI" id="CHEBI:29035"/>
    </cofactor>
    <text evidence="9">Mg(2+) or Mn(2+) required for ssDNA cleavage activity.</text>
</comment>
<keyword evidence="8 9" id="KW-0464">Manganese</keyword>
<dbReference type="AlphaFoldDB" id="A0A235BXZ6"/>
<accession>A0A235BXZ6</accession>
<evidence type="ECO:0000256" key="1">
    <source>
        <dbReference type="ARBA" id="ARBA00022722"/>
    </source>
</evidence>
<comment type="similarity">
    <text evidence="9">Belongs to the CRISPR-associated exonuclease Cas4 family.</text>
</comment>